<organism evidence="2">
    <name type="scientific">bioreactor metagenome</name>
    <dbReference type="NCBI Taxonomy" id="1076179"/>
    <lineage>
        <taxon>unclassified sequences</taxon>
        <taxon>metagenomes</taxon>
        <taxon>ecological metagenomes</taxon>
    </lineage>
</organism>
<proteinExistence type="predicted"/>
<sequence length="301" mass="33626">MLTSELLNRVRRLEIRTAKVVDEVIGGAYHSVFKGRGIEFDEVREYTCDDDVRDIDWNVSARLNAPYVKKYIEERELTVMLLLDVSASIAFGRPGQSKRDLAIEVAAMLGMSAIRNHDRVGLSLFSDKVELFLTPRSGRRHGLRLIRELVAGSESCQDCATDIGHALKNACNVLKKRSVIFLISDMIDPSPEVEKALKIANRRHDVVVLKIYDPAEFIPPKAAVNLYDAESSCFVHLGSRAERAAFSANGLQAAADRQVLCRRSGVETIDLECGVDPLAGLIEFFRRRRKAGRNPARKMEA</sequence>
<dbReference type="InterPro" id="IPR002881">
    <property type="entry name" value="DUF58"/>
</dbReference>
<accession>A0A644Z7N2</accession>
<evidence type="ECO:0000259" key="1">
    <source>
        <dbReference type="Pfam" id="PF01882"/>
    </source>
</evidence>
<gene>
    <name evidence="2" type="ORF">SDC9_83479</name>
</gene>
<dbReference type="CDD" id="cd00198">
    <property type="entry name" value="vWFA"/>
    <property type="match status" value="1"/>
</dbReference>
<feature type="domain" description="DUF58" evidence="1">
    <location>
        <begin position="42"/>
        <end position="250"/>
    </location>
</feature>
<dbReference type="AlphaFoldDB" id="A0A644Z7N2"/>
<dbReference type="InterPro" id="IPR036465">
    <property type="entry name" value="vWFA_dom_sf"/>
</dbReference>
<evidence type="ECO:0000313" key="2">
    <source>
        <dbReference type="EMBL" id="MPM36875.1"/>
    </source>
</evidence>
<dbReference type="PANTHER" id="PTHR33608">
    <property type="entry name" value="BLL2464 PROTEIN"/>
    <property type="match status" value="1"/>
</dbReference>
<dbReference type="Gene3D" id="3.40.50.410">
    <property type="entry name" value="von Willebrand factor, type A domain"/>
    <property type="match status" value="1"/>
</dbReference>
<dbReference type="Pfam" id="PF01882">
    <property type="entry name" value="DUF58"/>
    <property type="match status" value="1"/>
</dbReference>
<reference evidence="2" key="1">
    <citation type="submission" date="2019-08" db="EMBL/GenBank/DDBJ databases">
        <authorList>
            <person name="Kucharzyk K."/>
            <person name="Murdoch R.W."/>
            <person name="Higgins S."/>
            <person name="Loffler F."/>
        </authorList>
    </citation>
    <scope>NUCLEOTIDE SEQUENCE</scope>
</reference>
<comment type="caution">
    <text evidence="2">The sequence shown here is derived from an EMBL/GenBank/DDBJ whole genome shotgun (WGS) entry which is preliminary data.</text>
</comment>
<protein>
    <recommendedName>
        <fullName evidence="1">DUF58 domain-containing protein</fullName>
    </recommendedName>
</protein>
<dbReference type="PANTHER" id="PTHR33608:SF6">
    <property type="entry name" value="BLL2464 PROTEIN"/>
    <property type="match status" value="1"/>
</dbReference>
<dbReference type="EMBL" id="VSSQ01007752">
    <property type="protein sequence ID" value="MPM36875.1"/>
    <property type="molecule type" value="Genomic_DNA"/>
</dbReference>
<dbReference type="SUPFAM" id="SSF53300">
    <property type="entry name" value="vWA-like"/>
    <property type="match status" value="1"/>
</dbReference>
<name>A0A644Z7N2_9ZZZZ</name>